<feature type="region of interest" description="Disordered" evidence="3">
    <location>
        <begin position="931"/>
        <end position="1136"/>
    </location>
</feature>
<dbReference type="Pfam" id="PF24563">
    <property type="entry name" value="KH_Mug60-KHD4"/>
    <property type="match status" value="1"/>
</dbReference>
<dbReference type="PROSITE" id="PS50084">
    <property type="entry name" value="KH_TYPE_1"/>
    <property type="match status" value="3"/>
</dbReference>
<dbReference type="SUPFAM" id="SSF54791">
    <property type="entry name" value="Eukaryotic type KH-domain (KH-domain type I)"/>
    <property type="match status" value="3"/>
</dbReference>
<dbReference type="Proteomes" id="UP001206595">
    <property type="component" value="Unassembled WGS sequence"/>
</dbReference>
<reference evidence="5" key="2">
    <citation type="journal article" date="2022" name="Proc. Natl. Acad. Sci. U.S.A.">
        <title>Diploid-dominant life cycles characterize the early evolution of Fungi.</title>
        <authorList>
            <person name="Amses K.R."/>
            <person name="Simmons D.R."/>
            <person name="Longcore J.E."/>
            <person name="Mondo S.J."/>
            <person name="Seto K."/>
            <person name="Jeronimo G.H."/>
            <person name="Bonds A.E."/>
            <person name="Quandt C.A."/>
            <person name="Davis W.J."/>
            <person name="Chang Y."/>
            <person name="Federici B.A."/>
            <person name="Kuo A."/>
            <person name="LaButti K."/>
            <person name="Pangilinan J."/>
            <person name="Andreopoulos W."/>
            <person name="Tritt A."/>
            <person name="Riley R."/>
            <person name="Hundley H."/>
            <person name="Johnson J."/>
            <person name="Lipzen A."/>
            <person name="Barry K."/>
            <person name="Lang B.F."/>
            <person name="Cuomo C.A."/>
            <person name="Buchler N.E."/>
            <person name="Grigoriev I.V."/>
            <person name="Spatafora J.W."/>
            <person name="Stajich J.E."/>
            <person name="James T.Y."/>
        </authorList>
    </citation>
    <scope>NUCLEOTIDE SEQUENCE</scope>
    <source>
        <strain evidence="5">AG</strain>
    </source>
</reference>
<dbReference type="GO" id="GO:0003729">
    <property type="term" value="F:mRNA binding"/>
    <property type="evidence" value="ECO:0007669"/>
    <property type="project" value="TreeGrafter"/>
</dbReference>
<feature type="compositionally biased region" description="Low complexity" evidence="3">
    <location>
        <begin position="1028"/>
        <end position="1042"/>
    </location>
</feature>
<feature type="compositionally biased region" description="Low complexity" evidence="3">
    <location>
        <begin position="697"/>
        <end position="719"/>
    </location>
</feature>
<gene>
    <name evidence="5" type="ORF">K450DRAFT_244245</name>
</gene>
<dbReference type="CDD" id="cd00105">
    <property type="entry name" value="KH-I"/>
    <property type="match status" value="1"/>
</dbReference>
<dbReference type="InterPro" id="IPR056553">
    <property type="entry name" value="KH_Mug60-KHD4"/>
</dbReference>
<keyword evidence="1" id="KW-0677">Repeat</keyword>
<dbReference type="PANTHER" id="PTHR10627">
    <property type="entry name" value="SCP160"/>
    <property type="match status" value="1"/>
</dbReference>
<feature type="compositionally biased region" description="Polar residues" evidence="3">
    <location>
        <begin position="943"/>
        <end position="973"/>
    </location>
</feature>
<evidence type="ECO:0000313" key="5">
    <source>
        <dbReference type="EMBL" id="KAI8578946.1"/>
    </source>
</evidence>
<dbReference type="AlphaFoldDB" id="A0AAD5E7S7"/>
<dbReference type="InterPro" id="IPR004087">
    <property type="entry name" value="KH_dom"/>
</dbReference>
<feature type="compositionally biased region" description="Low complexity" evidence="3">
    <location>
        <begin position="1059"/>
        <end position="1078"/>
    </location>
</feature>
<organism evidence="5 6">
    <name type="scientific">Umbelopsis ramanniana AG</name>
    <dbReference type="NCBI Taxonomy" id="1314678"/>
    <lineage>
        <taxon>Eukaryota</taxon>
        <taxon>Fungi</taxon>
        <taxon>Fungi incertae sedis</taxon>
        <taxon>Mucoromycota</taxon>
        <taxon>Mucoromycotina</taxon>
        <taxon>Umbelopsidomycetes</taxon>
        <taxon>Umbelopsidales</taxon>
        <taxon>Umbelopsidaceae</taxon>
        <taxon>Umbelopsis</taxon>
    </lineage>
</organism>
<sequence>MVQLAYSLRFAPPISSHYRPTQTPTQILQGHCNHISTRYGCQAVLTPIDTVTLKRPSQQCDYNLTITGPAAQVVAARGDLIRDNPLLVMASINTSRSDLYTDTGVIKDAIHPLLDKISKETNVSVNVEITGQMPASGLQSENGARINIQGSPESVEYARIQALVLLDELAGLRTDTIDIPARLHNLVCGRKRCYLQSIMEETSTNIYLPSAFTNVNHPEMSVQDDLHHHQSARIYVTGTPSSITRAKDMLNKLYVQKTKSMYQKDSILHPRKGDWLLMHRRDDLLAIMEDNASFIIFSTPGSGNNMITVFAESRVNAERTLRALNHLACNVYEATFFFYARNGPMYSAEGANFFNSMSNLSTLVLQLSQISGAEVAYKTETGSIEVIGSERAIRNVYQHINGMNLLKVYHHDTIFLVELSNEQREFISGKKSGKINKIMKTSGVKIKFLPFSEYNFVIEVQSTSFVKALDGLTLLQEELPAEISFYVPEAYHKRIIGVGGKNIQRIMKKYGVYVKFSNAEEFAALGGYYDNDDNVVARTPMKNQINLDNLRHAVMELISSKDKDYTTKEITIPHQYHRIMVMNHAQEIHDIEQRTNTRIRWPKRELSSDAVVLHGPESQLSIASQLLSELIPEEYYLRVPYSTTLGVVTGSDDFKEKVVNRIRQEFNIHLHLPDTAAGNEHLELEPSTSTGNKRSSSRTSLSRSDATPISSPETPTSSSACVQSDLETNGQDYVFTFQFNCSAMDTLPNAVSVLKKYLHAYQITTYPESTTTMERPKSDSFAGTFAPFNNKLFGAQLQSTSSTTTSSSQPDVTVPSSAFSTYSLFDYSSSNAFDTHWKPIRESTSSSPDNLRAIFDKMSVSDHPVTGLMPQQNHSTPVRNTNLSFGRTLPMPSSSQVADIWTQGPIGGSNNPPAPPTMHTSFSGPMDTTLPLLGNYPPPGTFDLSSPRNLYPLQSQYGGAGVNTSPNITTAGNDDNEPLLHHLAHPTASSSTDTTSSMASSRSMPEAMLDRDAKPLPQTSNSAGIVVRPPTSSSSTPMRSKSWFVTPQNGTPPPPLMRASSSGSSSFSSAPSNPALFSYLGGGPVSHDTHRPSPAEDTNQRSSWNTHTGSHTAAPNGWSNAHDGTESKSDWSFVPT</sequence>
<evidence type="ECO:0000259" key="4">
    <source>
        <dbReference type="SMART" id="SM00322"/>
    </source>
</evidence>
<feature type="compositionally biased region" description="Low complexity" evidence="3">
    <location>
        <begin position="987"/>
        <end position="1004"/>
    </location>
</feature>
<evidence type="ECO:0000313" key="6">
    <source>
        <dbReference type="Proteomes" id="UP001206595"/>
    </source>
</evidence>
<dbReference type="SMART" id="SM00322">
    <property type="entry name" value="KH"/>
    <property type="match status" value="3"/>
</dbReference>
<evidence type="ECO:0000256" key="1">
    <source>
        <dbReference type="ARBA" id="ARBA00022737"/>
    </source>
</evidence>
<comment type="caution">
    <text evidence="5">The sequence shown here is derived from an EMBL/GenBank/DDBJ whole genome shotgun (WGS) entry which is preliminary data.</text>
</comment>
<name>A0AAD5E7S7_UMBRA</name>
<dbReference type="Pfam" id="PF00013">
    <property type="entry name" value="KH_1"/>
    <property type="match status" value="3"/>
</dbReference>
<dbReference type="RefSeq" id="XP_051443950.1">
    <property type="nucleotide sequence ID" value="XM_051589549.1"/>
</dbReference>
<dbReference type="GO" id="GO:0005737">
    <property type="term" value="C:cytoplasm"/>
    <property type="evidence" value="ECO:0007669"/>
    <property type="project" value="TreeGrafter"/>
</dbReference>
<feature type="domain" description="K Homology" evidence="4">
    <location>
        <begin position="564"/>
        <end position="632"/>
    </location>
</feature>
<dbReference type="InterPro" id="IPR036612">
    <property type="entry name" value="KH_dom_type_1_sf"/>
</dbReference>
<evidence type="ECO:0000256" key="2">
    <source>
        <dbReference type="PROSITE-ProRule" id="PRU00117"/>
    </source>
</evidence>
<evidence type="ECO:0000256" key="3">
    <source>
        <dbReference type="SAM" id="MobiDB-lite"/>
    </source>
</evidence>
<dbReference type="CDD" id="cd22453">
    <property type="entry name" value="KH-I_MUG60_like"/>
    <property type="match status" value="1"/>
</dbReference>
<dbReference type="EMBL" id="MU620924">
    <property type="protein sequence ID" value="KAI8578946.1"/>
    <property type="molecule type" value="Genomic_DNA"/>
</dbReference>
<proteinExistence type="predicted"/>
<dbReference type="GeneID" id="75914894"/>
<dbReference type="PANTHER" id="PTHR10627:SF76">
    <property type="entry name" value="KH DOMAIN-CONTAINING PROTEIN YLL032C"/>
    <property type="match status" value="1"/>
</dbReference>
<keyword evidence="2" id="KW-0694">RNA-binding</keyword>
<reference evidence="5" key="1">
    <citation type="submission" date="2021-06" db="EMBL/GenBank/DDBJ databases">
        <authorList>
            <consortium name="DOE Joint Genome Institute"/>
            <person name="Mondo S.J."/>
            <person name="Amses K.R."/>
            <person name="Simmons D.R."/>
            <person name="Longcore J.E."/>
            <person name="Seto K."/>
            <person name="Alves G.H."/>
            <person name="Bonds A.E."/>
            <person name="Quandt C.A."/>
            <person name="Davis W.J."/>
            <person name="Chang Y."/>
            <person name="Letcher P.M."/>
            <person name="Powell M.J."/>
            <person name="Kuo A."/>
            <person name="Labutti K."/>
            <person name="Pangilinan J."/>
            <person name="Andreopoulos W."/>
            <person name="Tritt A."/>
            <person name="Riley R."/>
            <person name="Hundley H."/>
            <person name="Johnson J."/>
            <person name="Lipzen A."/>
            <person name="Barry K."/>
            <person name="Berbee M.L."/>
            <person name="Buchler N.E."/>
            <person name="Grigoriev I.V."/>
            <person name="Spatafora J.W."/>
            <person name="Stajich J.E."/>
            <person name="James T.Y."/>
        </authorList>
    </citation>
    <scope>NUCLEOTIDE SEQUENCE</scope>
    <source>
        <strain evidence="5">AG</strain>
    </source>
</reference>
<accession>A0AAD5E7S7</accession>
<feature type="domain" description="K Homology" evidence="4">
    <location>
        <begin position="479"/>
        <end position="559"/>
    </location>
</feature>
<keyword evidence="6" id="KW-1185">Reference proteome</keyword>
<feature type="compositionally biased region" description="Polar residues" evidence="3">
    <location>
        <begin position="1096"/>
        <end position="1119"/>
    </location>
</feature>
<feature type="domain" description="K Homology" evidence="4">
    <location>
        <begin position="171"/>
        <end position="255"/>
    </location>
</feature>
<feature type="region of interest" description="Disordered" evidence="3">
    <location>
        <begin position="677"/>
        <end position="721"/>
    </location>
</feature>
<dbReference type="Gene3D" id="3.30.1370.10">
    <property type="entry name" value="K Homology domain, type 1"/>
    <property type="match status" value="3"/>
</dbReference>
<dbReference type="InterPro" id="IPR004088">
    <property type="entry name" value="KH_dom_type_1"/>
</dbReference>
<protein>
    <recommendedName>
        <fullName evidence="4">K Homology domain-containing protein</fullName>
    </recommendedName>
</protein>